<dbReference type="PROSITE" id="PS00623">
    <property type="entry name" value="GMC_OXRED_1"/>
    <property type="match status" value="1"/>
</dbReference>
<dbReference type="Proteomes" id="UP001337655">
    <property type="component" value="Unassembled WGS sequence"/>
</dbReference>
<evidence type="ECO:0000313" key="7">
    <source>
        <dbReference type="EMBL" id="KAK5163580.1"/>
    </source>
</evidence>
<dbReference type="PANTHER" id="PTHR11552">
    <property type="entry name" value="GLUCOSE-METHANOL-CHOLINE GMC OXIDOREDUCTASE"/>
    <property type="match status" value="1"/>
</dbReference>
<dbReference type="GO" id="GO:0050660">
    <property type="term" value="F:flavin adenine dinucleotide binding"/>
    <property type="evidence" value="ECO:0007669"/>
    <property type="project" value="InterPro"/>
</dbReference>
<feature type="binding site" evidence="3">
    <location>
        <begin position="593"/>
        <end position="594"/>
    </location>
    <ligand>
        <name>FAD</name>
        <dbReference type="ChEBI" id="CHEBI:57692"/>
    </ligand>
</feature>
<sequence>MLLPPQLSKAVLPFFATLASLGGSLPTGHASQAASYDFIVVGGGTAGNVVATRLSQQLLHCSILVIEAGPWALDEDRINIPGFKGSTLGTKYDWNITSIPQPQLDGRIITQSRGKVVGGTSAINLLIYDRASEPEYQTWEDLGNPGWGWDTMVRVMDKSSNFTKPRSYTGTTNYGTSGPINAVVDRYRPAQQKGWISTFENLGIEHNTEWMGGENEGVAFHSSTIDPTKYTRSYSAVEYLPRAGSNVHVMPNTEVAKVNLEKKGGKFVATGVTLLDGDIIMAKNEVILSAGTIKSPQILELSGIGGDTLQTYGIERKIHLPGVGENLQDHPRIQLAFQLKDKYTSFDRLKIDPDYAAEQLALWRANEYSAYDFAAGAFSYQNWSSILGPDEDQLVNAAKRVVAKFENNIVDRTKLNFLTDPALSSSIVQAEFILSDGYTGSKGYPLANSTLYGKGFFTIIAGLMHELARGSVHINSSEPGVNPAYDPAFASNAYDLQGLVAMAKYIRKVANTAPLANTWVSEYEPGVEEVQTDEEWEEYVRENVNTFYHPVGTCAMLPRKEGGVVDPGLKVYGTRNLRVVDASVIPLLLSAHPQSGIYGIAERAAETVAGEWRRR</sequence>
<dbReference type="InterPro" id="IPR012132">
    <property type="entry name" value="GMC_OxRdtase"/>
</dbReference>
<dbReference type="Gene3D" id="3.30.560.10">
    <property type="entry name" value="Glucose Oxidase, domain 3"/>
    <property type="match status" value="1"/>
</dbReference>
<dbReference type="PIRSF" id="PIRSF000137">
    <property type="entry name" value="Alcohol_oxidase"/>
    <property type="match status" value="1"/>
</dbReference>
<accession>A0AAV9NWS5</accession>
<name>A0AAV9NWS5_9PEZI</name>
<dbReference type="EMBL" id="JAVRRT010000024">
    <property type="protein sequence ID" value="KAK5163580.1"/>
    <property type="molecule type" value="Genomic_DNA"/>
</dbReference>
<proteinExistence type="inferred from homology"/>
<evidence type="ECO:0000259" key="5">
    <source>
        <dbReference type="PROSITE" id="PS00623"/>
    </source>
</evidence>
<feature type="binding site" evidence="3">
    <location>
        <position position="120"/>
    </location>
    <ligand>
        <name>FAD</name>
        <dbReference type="ChEBI" id="CHEBI:57692"/>
    </ligand>
</feature>
<dbReference type="RefSeq" id="XP_064654022.1">
    <property type="nucleotide sequence ID" value="XM_064807747.1"/>
</dbReference>
<dbReference type="PROSITE" id="PS00624">
    <property type="entry name" value="GMC_OXRED_2"/>
    <property type="match status" value="1"/>
</dbReference>
<feature type="domain" description="Glucose-methanol-choline oxidoreductase N-terminal" evidence="6">
    <location>
        <begin position="291"/>
        <end position="305"/>
    </location>
</feature>
<dbReference type="PANTHER" id="PTHR11552:SF115">
    <property type="entry name" value="DEHYDROGENASE XPTC-RELATED"/>
    <property type="match status" value="1"/>
</dbReference>
<keyword evidence="3 4" id="KW-0274">FAD</keyword>
<dbReference type="SUPFAM" id="SSF54373">
    <property type="entry name" value="FAD-linked reductases, C-terminal domain"/>
    <property type="match status" value="1"/>
</dbReference>
<comment type="similarity">
    <text evidence="1 4">Belongs to the GMC oxidoreductase family.</text>
</comment>
<dbReference type="InterPro" id="IPR000172">
    <property type="entry name" value="GMC_OxRdtase_N"/>
</dbReference>
<dbReference type="GeneID" id="89931855"/>
<gene>
    <name evidence="7" type="ORF">LTR77_010529</name>
</gene>
<feature type="binding site" evidence="3">
    <location>
        <position position="116"/>
    </location>
    <ligand>
        <name>FAD</name>
        <dbReference type="ChEBI" id="CHEBI:57692"/>
    </ligand>
</feature>
<evidence type="ECO:0000259" key="6">
    <source>
        <dbReference type="PROSITE" id="PS00624"/>
    </source>
</evidence>
<feature type="binding site" evidence="3">
    <location>
        <position position="255"/>
    </location>
    <ligand>
        <name>FAD</name>
        <dbReference type="ChEBI" id="CHEBI:57692"/>
    </ligand>
</feature>
<dbReference type="AlphaFoldDB" id="A0AAV9NWS5"/>
<reference evidence="7 8" key="1">
    <citation type="submission" date="2023-08" db="EMBL/GenBank/DDBJ databases">
        <title>Black Yeasts Isolated from many extreme environments.</title>
        <authorList>
            <person name="Coleine C."/>
            <person name="Stajich J.E."/>
            <person name="Selbmann L."/>
        </authorList>
    </citation>
    <scope>NUCLEOTIDE SEQUENCE [LARGE SCALE GENOMIC DNA]</scope>
    <source>
        <strain evidence="7 8">CCFEE 5935</strain>
    </source>
</reference>
<dbReference type="GO" id="GO:0016614">
    <property type="term" value="F:oxidoreductase activity, acting on CH-OH group of donors"/>
    <property type="evidence" value="ECO:0007669"/>
    <property type="project" value="InterPro"/>
</dbReference>
<feature type="domain" description="Glucose-methanol-choline oxidoreductase N-terminal" evidence="5">
    <location>
        <begin position="114"/>
        <end position="137"/>
    </location>
</feature>
<comment type="caution">
    <text evidence="7">The sequence shown here is derived from an EMBL/GenBank/DDBJ whole genome shotgun (WGS) entry which is preliminary data.</text>
</comment>
<evidence type="ECO:0000256" key="3">
    <source>
        <dbReference type="PIRSR" id="PIRSR000137-2"/>
    </source>
</evidence>
<dbReference type="InterPro" id="IPR036188">
    <property type="entry name" value="FAD/NAD-bd_sf"/>
</dbReference>
<dbReference type="SUPFAM" id="SSF51905">
    <property type="entry name" value="FAD/NAD(P)-binding domain"/>
    <property type="match status" value="1"/>
</dbReference>
<evidence type="ECO:0000313" key="8">
    <source>
        <dbReference type="Proteomes" id="UP001337655"/>
    </source>
</evidence>
<dbReference type="Gene3D" id="3.50.50.60">
    <property type="entry name" value="FAD/NAD(P)-binding domain"/>
    <property type="match status" value="1"/>
</dbReference>
<evidence type="ECO:0000256" key="1">
    <source>
        <dbReference type="ARBA" id="ARBA00010790"/>
    </source>
</evidence>
<keyword evidence="4" id="KW-0285">Flavoprotein</keyword>
<feature type="active site" description="Proton donor" evidence="2">
    <location>
        <position position="549"/>
    </location>
</feature>
<dbReference type="InterPro" id="IPR007867">
    <property type="entry name" value="GMC_OxRtase_C"/>
</dbReference>
<keyword evidence="8" id="KW-1185">Reference proteome</keyword>
<comment type="cofactor">
    <cofactor evidence="3">
        <name>FAD</name>
        <dbReference type="ChEBI" id="CHEBI:57692"/>
    </cofactor>
</comment>
<dbReference type="GO" id="GO:0044550">
    <property type="term" value="P:secondary metabolite biosynthetic process"/>
    <property type="evidence" value="ECO:0007669"/>
    <property type="project" value="TreeGrafter"/>
</dbReference>
<dbReference type="Pfam" id="PF05199">
    <property type="entry name" value="GMC_oxred_C"/>
    <property type="match status" value="1"/>
</dbReference>
<organism evidence="7 8">
    <name type="scientific">Saxophila tyrrhenica</name>
    <dbReference type="NCBI Taxonomy" id="1690608"/>
    <lineage>
        <taxon>Eukaryota</taxon>
        <taxon>Fungi</taxon>
        <taxon>Dikarya</taxon>
        <taxon>Ascomycota</taxon>
        <taxon>Pezizomycotina</taxon>
        <taxon>Dothideomycetes</taxon>
        <taxon>Dothideomycetidae</taxon>
        <taxon>Mycosphaerellales</taxon>
        <taxon>Extremaceae</taxon>
        <taxon>Saxophila</taxon>
    </lineage>
</organism>
<evidence type="ECO:0000256" key="2">
    <source>
        <dbReference type="PIRSR" id="PIRSR000137-1"/>
    </source>
</evidence>
<protein>
    <recommendedName>
        <fullName evidence="5 6">Glucose-methanol-choline oxidoreductase N-terminal domain-containing protein</fullName>
    </recommendedName>
</protein>
<evidence type="ECO:0000256" key="4">
    <source>
        <dbReference type="RuleBase" id="RU003968"/>
    </source>
</evidence>
<dbReference type="Pfam" id="PF00732">
    <property type="entry name" value="GMC_oxred_N"/>
    <property type="match status" value="1"/>
</dbReference>
<feature type="active site" description="Proton acceptor" evidence="2">
    <location>
        <position position="592"/>
    </location>
</feature>